<dbReference type="InterPro" id="IPR051171">
    <property type="entry name" value="CaCA"/>
</dbReference>
<dbReference type="InterPro" id="IPR056861">
    <property type="entry name" value="HMCN1-like_VWA"/>
</dbReference>
<protein>
    <submittedName>
        <fullName evidence="9">Hyalin</fullName>
    </submittedName>
</protein>
<reference evidence="9 10" key="1">
    <citation type="submission" date="2020-03" db="EMBL/GenBank/DDBJ databases">
        <title>Whole genome shotgun sequence of Phytohabitans suffuscus NBRC 105367.</title>
        <authorList>
            <person name="Komaki H."/>
            <person name="Tamura T."/>
        </authorList>
    </citation>
    <scope>NUCLEOTIDE SEQUENCE [LARGE SCALE GENOMIC DNA]</scope>
    <source>
        <strain evidence="9 10">NBRC 105367</strain>
    </source>
</reference>
<evidence type="ECO:0000256" key="2">
    <source>
        <dbReference type="ARBA" id="ARBA00022525"/>
    </source>
</evidence>
<dbReference type="SMART" id="SM00237">
    <property type="entry name" value="Calx_beta"/>
    <property type="match status" value="1"/>
</dbReference>
<evidence type="ECO:0000256" key="3">
    <source>
        <dbReference type="ARBA" id="ARBA00022729"/>
    </source>
</evidence>
<dbReference type="PROSITE" id="PS50234">
    <property type="entry name" value="VWFA"/>
    <property type="match status" value="1"/>
</dbReference>
<comment type="subcellular location">
    <subcellularLocation>
        <location evidence="1">Secreted</location>
    </subcellularLocation>
</comment>
<keyword evidence="10" id="KW-1185">Reference proteome</keyword>
<dbReference type="InterPro" id="IPR036465">
    <property type="entry name" value="vWFA_dom_sf"/>
</dbReference>
<dbReference type="EMBL" id="AP022871">
    <property type="protein sequence ID" value="BCB84986.1"/>
    <property type="molecule type" value="Genomic_DNA"/>
</dbReference>
<dbReference type="SUPFAM" id="SSF53300">
    <property type="entry name" value="vWA-like"/>
    <property type="match status" value="1"/>
</dbReference>
<reference evidence="9 10" key="2">
    <citation type="submission" date="2020-03" db="EMBL/GenBank/DDBJ databases">
        <authorList>
            <person name="Ichikawa N."/>
            <person name="Kimura A."/>
            <person name="Kitahashi Y."/>
            <person name="Uohara A."/>
        </authorList>
    </citation>
    <scope>NUCLEOTIDE SEQUENCE [LARGE SCALE GENOMIC DNA]</scope>
    <source>
        <strain evidence="9 10">NBRC 105367</strain>
    </source>
</reference>
<feature type="signal peptide" evidence="7">
    <location>
        <begin position="1"/>
        <end position="34"/>
    </location>
</feature>
<proteinExistence type="predicted"/>
<evidence type="ECO:0000256" key="5">
    <source>
        <dbReference type="ARBA" id="ARBA00022837"/>
    </source>
</evidence>
<accession>A0A6F8YFW3</accession>
<evidence type="ECO:0000256" key="4">
    <source>
        <dbReference type="ARBA" id="ARBA00022737"/>
    </source>
</evidence>
<dbReference type="GO" id="GO:0016020">
    <property type="term" value="C:membrane"/>
    <property type="evidence" value="ECO:0007669"/>
    <property type="project" value="InterPro"/>
</dbReference>
<dbReference type="AlphaFoldDB" id="A0A6F8YFW3"/>
<name>A0A6F8YFW3_9ACTN</name>
<dbReference type="SUPFAM" id="SSF141072">
    <property type="entry name" value="CalX-like"/>
    <property type="match status" value="1"/>
</dbReference>
<evidence type="ECO:0000259" key="8">
    <source>
        <dbReference type="PROSITE" id="PS50234"/>
    </source>
</evidence>
<organism evidence="9 10">
    <name type="scientific">Phytohabitans suffuscus</name>
    <dbReference type="NCBI Taxonomy" id="624315"/>
    <lineage>
        <taxon>Bacteria</taxon>
        <taxon>Bacillati</taxon>
        <taxon>Actinomycetota</taxon>
        <taxon>Actinomycetes</taxon>
        <taxon>Micromonosporales</taxon>
        <taxon>Micromonosporaceae</taxon>
    </lineage>
</organism>
<feature type="chain" id="PRO_5026014351" evidence="7">
    <location>
        <begin position="35"/>
        <end position="621"/>
    </location>
</feature>
<evidence type="ECO:0000313" key="9">
    <source>
        <dbReference type="EMBL" id="BCB84986.1"/>
    </source>
</evidence>
<keyword evidence="3 7" id="KW-0732">Signal</keyword>
<gene>
    <name evidence="9" type="ORF">Psuf_022990</name>
</gene>
<evidence type="ECO:0000256" key="1">
    <source>
        <dbReference type="ARBA" id="ARBA00004613"/>
    </source>
</evidence>
<dbReference type="PANTHER" id="PTHR11878:SF65">
    <property type="entry name" value="NA_CA-EXCHANGE PROTEIN, ISOFORM G"/>
    <property type="match status" value="1"/>
</dbReference>
<feature type="domain" description="VWFA" evidence="8">
    <location>
        <begin position="69"/>
        <end position="248"/>
    </location>
</feature>
<keyword evidence="6" id="KW-0813">Transport</keyword>
<keyword evidence="4" id="KW-0677">Repeat</keyword>
<dbReference type="InterPro" id="IPR038081">
    <property type="entry name" value="CalX-like_sf"/>
</dbReference>
<dbReference type="Gene3D" id="2.60.40.2030">
    <property type="match status" value="1"/>
</dbReference>
<dbReference type="GO" id="GO:0030001">
    <property type="term" value="P:metal ion transport"/>
    <property type="evidence" value="ECO:0007669"/>
    <property type="project" value="TreeGrafter"/>
</dbReference>
<evidence type="ECO:0000256" key="7">
    <source>
        <dbReference type="SAM" id="SignalP"/>
    </source>
</evidence>
<dbReference type="KEGG" id="psuu:Psuf_022990"/>
<dbReference type="CDD" id="cd00198">
    <property type="entry name" value="vWFA"/>
    <property type="match status" value="1"/>
</dbReference>
<keyword evidence="5" id="KW-0106">Calcium</keyword>
<dbReference type="Gene3D" id="3.40.50.410">
    <property type="entry name" value="von Willebrand factor, type A domain"/>
    <property type="match status" value="1"/>
</dbReference>
<dbReference type="SMART" id="SM00327">
    <property type="entry name" value="VWA"/>
    <property type="match status" value="1"/>
</dbReference>
<sequence length="621" mass="62594">MRVRSRRQRRFMATLLAGCLASSGWALVPTGAAADPGVEPSDVTLTLGPGQSADVNKVVHTPPIPPNPDLVFIADTTGSMGGAIANVRTNAAAILGEVSDAQPTAQFAVAEYKDFTDSSPFRVNQGLTGDDASVQTGINQWSASGGGDFPEAVLNALYEVATGAVAFRPDSTRIAVIFGDAPSHDPSGGHSLADTSAALQAAGIRLVAVDVGALDFSGQFSNLTAATGGVLLSGVAGDEVADAILAGIKAIEVTVTPKVVSCPAGVSVTFSPANRTVTSGEDATFTEHVTLAGSVPAGTHECTVDFQIDGESRGFVQKLTVNVPGLKIDDVEVPETGGQAVFTVTRTGPTTNPVTVKYATANGSATAPGDYTAVNGTLTFAAGETTKPVPVPIIDDTVGEPDETFTVNLSAPSGAAIVDGTGQGRIIDNEREGTFSCQATAVKIAGLKVAQANPADVPCADDVETVAQSTLNAGLIKVQTSLLEARTDQTPDDLSSAPPAAGDSGSAKAVIESTKIIAPGLTIELGVVKSSASATCVSAPGGLTSKLAGASSIASLKINGLPVTVGSAPLTIPLVVGSLQLNSTQVSGDTVIQRAVFLDTLLTDVVLAESKANVEGRPCVV</sequence>
<dbReference type="InterPro" id="IPR002035">
    <property type="entry name" value="VWF_A"/>
</dbReference>
<evidence type="ECO:0000313" key="10">
    <source>
        <dbReference type="Proteomes" id="UP000503011"/>
    </source>
</evidence>
<dbReference type="Pfam" id="PF03160">
    <property type="entry name" value="Calx-beta"/>
    <property type="match status" value="1"/>
</dbReference>
<dbReference type="GO" id="GO:0007154">
    <property type="term" value="P:cell communication"/>
    <property type="evidence" value="ECO:0007669"/>
    <property type="project" value="InterPro"/>
</dbReference>
<dbReference type="Pfam" id="PF25106">
    <property type="entry name" value="VWA_4"/>
    <property type="match status" value="1"/>
</dbReference>
<dbReference type="Proteomes" id="UP000503011">
    <property type="component" value="Chromosome"/>
</dbReference>
<keyword evidence="2" id="KW-0964">Secreted</keyword>
<dbReference type="PANTHER" id="PTHR11878">
    <property type="entry name" value="SODIUM/CALCIUM EXCHANGER"/>
    <property type="match status" value="1"/>
</dbReference>
<evidence type="ECO:0000256" key="6">
    <source>
        <dbReference type="ARBA" id="ARBA00023065"/>
    </source>
</evidence>
<dbReference type="InterPro" id="IPR003644">
    <property type="entry name" value="Calx_beta"/>
</dbReference>
<keyword evidence="6" id="KW-0406">Ion transport</keyword>